<dbReference type="PANTHER" id="PTHR12056">
    <property type="entry name" value="DNA-DIRECTED RNA POLYMERASES I, II, AND III"/>
    <property type="match status" value="1"/>
</dbReference>
<dbReference type="AlphaFoldDB" id="A0A6S6VCR9"/>
<feature type="compositionally biased region" description="Pro residues" evidence="6">
    <location>
        <begin position="247"/>
        <end position="257"/>
    </location>
</feature>
<keyword evidence="2" id="KW-0479">Metal-binding</keyword>
<dbReference type="GO" id="GO:0006351">
    <property type="term" value="P:DNA-templated transcription"/>
    <property type="evidence" value="ECO:0007669"/>
    <property type="project" value="InterPro"/>
</dbReference>
<dbReference type="Proteomes" id="UP000472372">
    <property type="component" value="Chromosome 2"/>
</dbReference>
<organism evidence="8 9">
    <name type="scientific">Pyrenophora teres f. teres</name>
    <dbReference type="NCBI Taxonomy" id="97479"/>
    <lineage>
        <taxon>Eukaryota</taxon>
        <taxon>Fungi</taxon>
        <taxon>Dikarya</taxon>
        <taxon>Ascomycota</taxon>
        <taxon>Pezizomycotina</taxon>
        <taxon>Dothideomycetes</taxon>
        <taxon>Pleosporomycetidae</taxon>
        <taxon>Pleosporales</taxon>
        <taxon>Pleosporineae</taxon>
        <taxon>Pleosporaceae</taxon>
        <taxon>Pyrenophora</taxon>
    </lineage>
</organism>
<dbReference type="GO" id="GO:0005665">
    <property type="term" value="C:RNA polymerase II, core complex"/>
    <property type="evidence" value="ECO:0007669"/>
    <property type="project" value="TreeGrafter"/>
</dbReference>
<feature type="compositionally biased region" description="Basic and acidic residues" evidence="6">
    <location>
        <begin position="80"/>
        <end position="105"/>
    </location>
</feature>
<dbReference type="GO" id="GO:0005666">
    <property type="term" value="C:RNA polymerase III complex"/>
    <property type="evidence" value="ECO:0007669"/>
    <property type="project" value="TreeGrafter"/>
</dbReference>
<dbReference type="GO" id="GO:0008270">
    <property type="term" value="F:zinc ion binding"/>
    <property type="evidence" value="ECO:0007669"/>
    <property type="project" value="InterPro"/>
</dbReference>
<evidence type="ECO:0000313" key="9">
    <source>
        <dbReference type="Proteomes" id="UP000472372"/>
    </source>
</evidence>
<feature type="compositionally biased region" description="Low complexity" evidence="6">
    <location>
        <begin position="205"/>
        <end position="219"/>
    </location>
</feature>
<dbReference type="PANTHER" id="PTHR12056:SF2">
    <property type="entry name" value="GEO11084P1"/>
    <property type="match status" value="1"/>
</dbReference>
<feature type="signal peptide" evidence="7">
    <location>
        <begin position="1"/>
        <end position="18"/>
    </location>
</feature>
<sequence>MAPTTFQILLANILPCLSTKDIDAVSPQRSRSRTRKIITATQYQQSICLRERRHMAPTTRRQSRLLEFGELPGSPGKSGEGNRDKKKLSSGEVEHKEERNADGKTRIVMSTTTDRASPTSNISSIPKEEEREQRISRDALETTVTMLKERTQSMEMSEIIHALDPPQISEEGGQVKNEELALHRSSSIVSITNNDNNDAQDAEAQEANNNPSSASNSDSDSSDDLEAAFTAELEIDEDPTIDRKPTSTPPSPVPSPLPMVTTSPALPPVASKPSFQTGMVYLAAEYKPWEMVYQCVECEGDVRIRGGGQVRNNLSGGSMETLRCRDCGCRILLKKRTRRAVQFEAR</sequence>
<evidence type="ECO:0000256" key="3">
    <source>
        <dbReference type="ARBA" id="ARBA00022833"/>
    </source>
</evidence>
<evidence type="ECO:0000256" key="5">
    <source>
        <dbReference type="ARBA" id="ARBA00025770"/>
    </source>
</evidence>
<name>A0A6S6VCR9_9PLEO</name>
<gene>
    <name evidence="8" type="ORF">PTTW11_01840</name>
</gene>
<comment type="similarity">
    <text evidence="5">Belongs to the archaeal Rpo12/eukaryotic RPC10 RNA polymerase subunit family.</text>
</comment>
<feature type="region of interest" description="Disordered" evidence="6">
    <location>
        <begin position="52"/>
        <end position="134"/>
    </location>
</feature>
<dbReference type="InterPro" id="IPR029040">
    <property type="entry name" value="RPABC4/Spt4"/>
</dbReference>
<evidence type="ECO:0000256" key="6">
    <source>
        <dbReference type="SAM" id="MobiDB-lite"/>
    </source>
</evidence>
<feature type="compositionally biased region" description="Polar residues" evidence="6">
    <location>
        <begin position="108"/>
        <end position="124"/>
    </location>
</feature>
<dbReference type="GO" id="GO:0003899">
    <property type="term" value="F:DNA-directed RNA polymerase activity"/>
    <property type="evidence" value="ECO:0007669"/>
    <property type="project" value="InterPro"/>
</dbReference>
<dbReference type="EMBL" id="HG992978">
    <property type="protein sequence ID" value="CAE7009462.1"/>
    <property type="molecule type" value="Genomic_DNA"/>
</dbReference>
<keyword evidence="7" id="KW-0732">Signal</keyword>
<dbReference type="InterPro" id="IPR039747">
    <property type="entry name" value="RPABC4"/>
</dbReference>
<evidence type="ECO:0000313" key="8">
    <source>
        <dbReference type="EMBL" id="CAE7009462.1"/>
    </source>
</evidence>
<keyword evidence="3" id="KW-0862">Zinc</keyword>
<feature type="chain" id="PRO_5043758719" evidence="7">
    <location>
        <begin position="19"/>
        <end position="346"/>
    </location>
</feature>
<evidence type="ECO:0000256" key="1">
    <source>
        <dbReference type="ARBA" id="ARBA00004123"/>
    </source>
</evidence>
<dbReference type="SMART" id="SM00659">
    <property type="entry name" value="RPOLCX"/>
    <property type="match status" value="1"/>
</dbReference>
<keyword evidence="4" id="KW-0539">Nucleus</keyword>
<evidence type="ECO:0000256" key="4">
    <source>
        <dbReference type="ARBA" id="ARBA00023242"/>
    </source>
</evidence>
<feature type="region of interest" description="Disordered" evidence="6">
    <location>
        <begin position="191"/>
        <end position="265"/>
    </location>
</feature>
<dbReference type="InterPro" id="IPR006591">
    <property type="entry name" value="RNAP_P/RPABC4"/>
</dbReference>
<protein>
    <submittedName>
        <fullName evidence="8">DNA-RNApol-7kD multi-domain protein</fullName>
    </submittedName>
</protein>
<comment type="subcellular location">
    <subcellularLocation>
        <location evidence="1">Nucleus</location>
    </subcellularLocation>
</comment>
<dbReference type="SUPFAM" id="SSF63393">
    <property type="entry name" value="RNA polymerase subunits"/>
    <property type="match status" value="1"/>
</dbReference>
<accession>A0A6S6VCR9</accession>
<evidence type="ECO:0000256" key="2">
    <source>
        <dbReference type="ARBA" id="ARBA00022723"/>
    </source>
</evidence>
<reference evidence="8" key="1">
    <citation type="submission" date="2021-02" db="EMBL/GenBank/DDBJ databases">
        <authorList>
            <person name="Syme A R."/>
            <person name="Syme A R."/>
            <person name="Moolhuijzen P."/>
        </authorList>
    </citation>
    <scope>NUCLEOTIDE SEQUENCE</scope>
    <source>
        <strain evidence="8">W1-1</strain>
    </source>
</reference>
<dbReference type="GO" id="GO:0005736">
    <property type="term" value="C:RNA polymerase I complex"/>
    <property type="evidence" value="ECO:0007669"/>
    <property type="project" value="TreeGrafter"/>
</dbReference>
<proteinExistence type="inferred from homology"/>
<dbReference type="GO" id="GO:0003677">
    <property type="term" value="F:DNA binding"/>
    <property type="evidence" value="ECO:0007669"/>
    <property type="project" value="InterPro"/>
</dbReference>
<dbReference type="Gene3D" id="2.20.28.30">
    <property type="entry name" value="RNA polymerase ii, chain L"/>
    <property type="match status" value="1"/>
</dbReference>
<evidence type="ECO:0000256" key="7">
    <source>
        <dbReference type="SAM" id="SignalP"/>
    </source>
</evidence>